<evidence type="ECO:0000313" key="4">
    <source>
        <dbReference type="Proteomes" id="UP000533905"/>
    </source>
</evidence>
<protein>
    <submittedName>
        <fullName evidence="3">DUF378 domain-containing protein</fullName>
    </submittedName>
</protein>
<dbReference type="PANTHER" id="PTHR37304">
    <property type="entry name" value="MEMBRANE PROTEIN-RELATED"/>
    <property type="match status" value="1"/>
</dbReference>
<dbReference type="Proteomes" id="UP000533905">
    <property type="component" value="Unassembled WGS sequence"/>
</dbReference>
<comment type="caution">
    <text evidence="3">The sequence shown here is derived from an EMBL/GenBank/DDBJ whole genome shotgun (WGS) entry which is preliminary data.</text>
</comment>
<feature type="transmembrane region" description="Helical" evidence="2">
    <location>
        <begin position="70"/>
        <end position="88"/>
    </location>
</feature>
<keyword evidence="2" id="KW-0472">Membrane</keyword>
<feature type="compositionally biased region" description="Basic and acidic residues" evidence="1">
    <location>
        <begin position="9"/>
        <end position="23"/>
    </location>
</feature>
<dbReference type="InterPro" id="IPR007211">
    <property type="entry name" value="DUF378"/>
</dbReference>
<evidence type="ECO:0000256" key="2">
    <source>
        <dbReference type="SAM" id="Phobius"/>
    </source>
</evidence>
<evidence type="ECO:0000256" key="1">
    <source>
        <dbReference type="SAM" id="MobiDB-lite"/>
    </source>
</evidence>
<dbReference type="PANTHER" id="PTHR37304:SF1">
    <property type="entry name" value="MEMBRANE PROTEIN"/>
    <property type="match status" value="1"/>
</dbReference>
<accession>A0A7Y2JWU5</accession>
<keyword evidence="4" id="KW-1185">Reference proteome</keyword>
<evidence type="ECO:0000313" key="3">
    <source>
        <dbReference type="EMBL" id="NNG21888.1"/>
    </source>
</evidence>
<feature type="transmembrane region" description="Helical" evidence="2">
    <location>
        <begin position="31"/>
        <end position="50"/>
    </location>
</feature>
<proteinExistence type="predicted"/>
<organism evidence="3 4">
    <name type="scientific">Telluria aromaticivorans</name>
    <dbReference type="NCBI Taxonomy" id="2725995"/>
    <lineage>
        <taxon>Bacteria</taxon>
        <taxon>Pseudomonadati</taxon>
        <taxon>Pseudomonadota</taxon>
        <taxon>Betaproteobacteria</taxon>
        <taxon>Burkholderiales</taxon>
        <taxon>Oxalobacteraceae</taxon>
        <taxon>Telluria group</taxon>
        <taxon>Telluria</taxon>
    </lineage>
</organism>
<dbReference type="EMBL" id="JABAIV010000001">
    <property type="protein sequence ID" value="NNG21888.1"/>
    <property type="molecule type" value="Genomic_DNA"/>
</dbReference>
<dbReference type="Pfam" id="PF04070">
    <property type="entry name" value="DUF378"/>
    <property type="match status" value="1"/>
</dbReference>
<dbReference type="AlphaFoldDB" id="A0A7Y2JWU5"/>
<keyword evidence="2" id="KW-1133">Transmembrane helix</keyword>
<keyword evidence="2" id="KW-0812">Transmembrane</keyword>
<dbReference type="RefSeq" id="WP_171080772.1">
    <property type="nucleotide sequence ID" value="NZ_JABAIV010000001.1"/>
</dbReference>
<sequence>MATMNTPTMDRRTMGERRTAERSHLRPAMSALDYLAMALLIIGGLNWAMVGLFDVDMVATLFGPGSPATRIVYVVVGLAALYSLYTTAKMAGSKRP</sequence>
<reference evidence="3 4" key="1">
    <citation type="submission" date="2020-04" db="EMBL/GenBank/DDBJ databases">
        <title>Massilia sp. nov., a cold adapted bacteria isolated from Arctic soil.</title>
        <authorList>
            <person name="Son J."/>
            <person name="Ka J.-O."/>
        </authorList>
    </citation>
    <scope>NUCLEOTIDE SEQUENCE [LARGE SCALE GENOMIC DNA]</scope>
    <source>
        <strain evidence="3 4">ML15P13</strain>
    </source>
</reference>
<feature type="region of interest" description="Disordered" evidence="1">
    <location>
        <begin position="1"/>
        <end position="23"/>
    </location>
</feature>
<name>A0A7Y2JWU5_9BURK</name>
<gene>
    <name evidence="3" type="ORF">HGB41_02550</name>
</gene>